<dbReference type="Proteomes" id="UP000613512">
    <property type="component" value="Unassembled WGS sequence"/>
</dbReference>
<reference evidence="1" key="2">
    <citation type="submission" date="2020-09" db="EMBL/GenBank/DDBJ databases">
        <authorList>
            <person name="Sun Q."/>
            <person name="Zhou Y."/>
        </authorList>
    </citation>
    <scope>NUCLEOTIDE SEQUENCE</scope>
    <source>
        <strain evidence="1">CGMCC 1.12408</strain>
    </source>
</reference>
<name>A0A916RXH9_9BACI</name>
<proteinExistence type="predicted"/>
<gene>
    <name evidence="1" type="ORF">GCM10008025_18590</name>
</gene>
<organism evidence="1 2">
    <name type="scientific">Ornithinibacillus halotolerans</name>
    <dbReference type="NCBI Taxonomy" id="1274357"/>
    <lineage>
        <taxon>Bacteria</taxon>
        <taxon>Bacillati</taxon>
        <taxon>Bacillota</taxon>
        <taxon>Bacilli</taxon>
        <taxon>Bacillales</taxon>
        <taxon>Bacillaceae</taxon>
        <taxon>Ornithinibacillus</taxon>
    </lineage>
</organism>
<dbReference type="EMBL" id="BMEY01000008">
    <property type="protein sequence ID" value="GGA75203.1"/>
    <property type="molecule type" value="Genomic_DNA"/>
</dbReference>
<evidence type="ECO:0000313" key="1">
    <source>
        <dbReference type="EMBL" id="GGA75203.1"/>
    </source>
</evidence>
<sequence>MICIGKDTKNPGFLLEKTREIIGIDIEKAKDYFNEIGIGLANVYFH</sequence>
<reference evidence="1" key="1">
    <citation type="journal article" date="2014" name="Int. J. Syst. Evol. Microbiol.">
        <title>Complete genome sequence of Corynebacterium casei LMG S-19264T (=DSM 44701T), isolated from a smear-ripened cheese.</title>
        <authorList>
            <consortium name="US DOE Joint Genome Institute (JGI-PGF)"/>
            <person name="Walter F."/>
            <person name="Albersmeier A."/>
            <person name="Kalinowski J."/>
            <person name="Ruckert C."/>
        </authorList>
    </citation>
    <scope>NUCLEOTIDE SEQUENCE</scope>
    <source>
        <strain evidence="1">CGMCC 1.12408</strain>
    </source>
</reference>
<accession>A0A916RXH9</accession>
<keyword evidence="2" id="KW-1185">Reference proteome</keyword>
<protein>
    <submittedName>
        <fullName evidence="1">Uncharacterized protein</fullName>
    </submittedName>
</protein>
<evidence type="ECO:0000313" key="2">
    <source>
        <dbReference type="Proteomes" id="UP000613512"/>
    </source>
</evidence>
<dbReference type="AlphaFoldDB" id="A0A916RXH9"/>
<comment type="caution">
    <text evidence="1">The sequence shown here is derived from an EMBL/GenBank/DDBJ whole genome shotgun (WGS) entry which is preliminary data.</text>
</comment>